<sequence length="136" mass="15313">MHCLSTLCIGEKISANRFKIRDRRDVLEDGGCSRRSVSAHQRPRLLPATPQPQEGGKEGKRCIWYAETRGHEAGERTLHRRGHNAPPLGLTSSLANHTRGTSGWGLFQHANTATPSKVTRWEQFSLPSLVRMYKKK</sequence>
<dbReference type="EMBL" id="VSRR010027573">
    <property type="protein sequence ID" value="MPC68265.1"/>
    <property type="molecule type" value="Genomic_DNA"/>
</dbReference>
<name>A0A5B7HFD7_PORTR</name>
<evidence type="ECO:0000313" key="3">
    <source>
        <dbReference type="Proteomes" id="UP000324222"/>
    </source>
</evidence>
<evidence type="ECO:0000313" key="2">
    <source>
        <dbReference type="EMBL" id="MPC68265.1"/>
    </source>
</evidence>
<comment type="caution">
    <text evidence="2">The sequence shown here is derived from an EMBL/GenBank/DDBJ whole genome shotgun (WGS) entry which is preliminary data.</text>
</comment>
<dbReference type="Proteomes" id="UP000324222">
    <property type="component" value="Unassembled WGS sequence"/>
</dbReference>
<protein>
    <submittedName>
        <fullName evidence="2">Uncharacterized protein</fullName>
    </submittedName>
</protein>
<gene>
    <name evidence="2" type="ORF">E2C01_062464</name>
</gene>
<dbReference type="AlphaFoldDB" id="A0A5B7HFD7"/>
<organism evidence="2 3">
    <name type="scientific">Portunus trituberculatus</name>
    <name type="common">Swimming crab</name>
    <name type="synonym">Neptunus trituberculatus</name>
    <dbReference type="NCBI Taxonomy" id="210409"/>
    <lineage>
        <taxon>Eukaryota</taxon>
        <taxon>Metazoa</taxon>
        <taxon>Ecdysozoa</taxon>
        <taxon>Arthropoda</taxon>
        <taxon>Crustacea</taxon>
        <taxon>Multicrustacea</taxon>
        <taxon>Malacostraca</taxon>
        <taxon>Eumalacostraca</taxon>
        <taxon>Eucarida</taxon>
        <taxon>Decapoda</taxon>
        <taxon>Pleocyemata</taxon>
        <taxon>Brachyura</taxon>
        <taxon>Eubrachyura</taxon>
        <taxon>Portunoidea</taxon>
        <taxon>Portunidae</taxon>
        <taxon>Portuninae</taxon>
        <taxon>Portunus</taxon>
    </lineage>
</organism>
<evidence type="ECO:0000256" key="1">
    <source>
        <dbReference type="SAM" id="MobiDB-lite"/>
    </source>
</evidence>
<accession>A0A5B7HFD7</accession>
<reference evidence="2 3" key="1">
    <citation type="submission" date="2019-05" db="EMBL/GenBank/DDBJ databases">
        <title>Another draft genome of Portunus trituberculatus and its Hox gene families provides insights of decapod evolution.</title>
        <authorList>
            <person name="Jeong J.-H."/>
            <person name="Song I."/>
            <person name="Kim S."/>
            <person name="Choi T."/>
            <person name="Kim D."/>
            <person name="Ryu S."/>
            <person name="Kim W."/>
        </authorList>
    </citation>
    <scope>NUCLEOTIDE SEQUENCE [LARGE SCALE GENOMIC DNA]</scope>
    <source>
        <tissue evidence="2">Muscle</tissue>
    </source>
</reference>
<feature type="region of interest" description="Disordered" evidence="1">
    <location>
        <begin position="34"/>
        <end position="59"/>
    </location>
</feature>
<proteinExistence type="predicted"/>
<keyword evidence="3" id="KW-1185">Reference proteome</keyword>